<organism evidence="2 3">
    <name type="scientific">Roseivirga seohaensis</name>
    <dbReference type="NCBI Taxonomy" id="1914963"/>
    <lineage>
        <taxon>Bacteria</taxon>
        <taxon>Pseudomonadati</taxon>
        <taxon>Bacteroidota</taxon>
        <taxon>Cytophagia</taxon>
        <taxon>Cytophagales</taxon>
        <taxon>Roseivirgaceae</taxon>
        <taxon>Roseivirga</taxon>
    </lineage>
</organism>
<protein>
    <submittedName>
        <fullName evidence="2">Uncharacterized protein</fullName>
    </submittedName>
</protein>
<keyword evidence="1" id="KW-1133">Transmembrane helix</keyword>
<name>A0A150XQ36_9BACT</name>
<dbReference type="EMBL" id="LRPB01000046">
    <property type="protein sequence ID" value="KYG80859.1"/>
    <property type="molecule type" value="Genomic_DNA"/>
</dbReference>
<dbReference type="Proteomes" id="UP000075663">
    <property type="component" value="Unassembled WGS sequence"/>
</dbReference>
<feature type="transmembrane region" description="Helical" evidence="1">
    <location>
        <begin position="195"/>
        <end position="214"/>
    </location>
</feature>
<dbReference type="RefSeq" id="WP_062302293.1">
    <property type="nucleotide sequence ID" value="NZ_LRPB01000046.1"/>
</dbReference>
<keyword evidence="1" id="KW-0812">Transmembrane</keyword>
<proteinExistence type="predicted"/>
<keyword evidence="1" id="KW-0472">Membrane</keyword>
<reference evidence="2 3" key="1">
    <citation type="submission" date="2016-01" db="EMBL/GenBank/DDBJ databases">
        <title>Genome sequencing of Roseivirga seohaensis SW-152.</title>
        <authorList>
            <person name="Selvaratnam C."/>
            <person name="Thevarajoo S."/>
            <person name="Goh K.M."/>
            <person name="Ee R."/>
            <person name="Chan K.-G."/>
            <person name="Chong C.S."/>
        </authorList>
    </citation>
    <scope>NUCLEOTIDE SEQUENCE [LARGE SCALE GENOMIC DNA]</scope>
    <source>
        <strain evidence="2 3">SW-152</strain>
    </source>
</reference>
<feature type="transmembrane region" description="Helical" evidence="1">
    <location>
        <begin position="156"/>
        <end position="175"/>
    </location>
</feature>
<dbReference type="STRING" id="1914963.AWW67_08535"/>
<evidence type="ECO:0000313" key="3">
    <source>
        <dbReference type="Proteomes" id="UP000075663"/>
    </source>
</evidence>
<feature type="transmembrane region" description="Helical" evidence="1">
    <location>
        <begin position="117"/>
        <end position="135"/>
    </location>
</feature>
<comment type="caution">
    <text evidence="2">The sequence shown here is derived from an EMBL/GenBank/DDBJ whole genome shotgun (WGS) entry which is preliminary data.</text>
</comment>
<accession>A0A150XQ36</accession>
<evidence type="ECO:0000313" key="2">
    <source>
        <dbReference type="EMBL" id="KYG80859.1"/>
    </source>
</evidence>
<sequence>MSLTTEQHDILVKYLKDVGIKDQEPFEEFYDHIATGFEKNQTLELSTYIREISEPAFGGTKGMLKIVNEQNKIRKSLIWKRSKEIFLSLFGWPAIGLVMVSFVLIQIGTDLLGTKFITIFSLAIGLLIPLVVVIYGQISFYSNCKRRKLPYTSSNLNAWLMTFVHLPVALLNLSLNGLIPHVFGEDMVKGFLSAYPIVNVCLSTLFLLLGFTYLKLLKEQFIFKLEVA</sequence>
<evidence type="ECO:0000256" key="1">
    <source>
        <dbReference type="SAM" id="Phobius"/>
    </source>
</evidence>
<gene>
    <name evidence="2" type="ORF">AWW67_08535</name>
</gene>
<dbReference type="AlphaFoldDB" id="A0A150XQ36"/>
<feature type="transmembrane region" description="Helical" evidence="1">
    <location>
        <begin position="85"/>
        <end position="105"/>
    </location>
</feature>